<comment type="caution">
    <text evidence="12">The sequence shown here is derived from an EMBL/GenBank/DDBJ whole genome shotgun (WGS) entry which is preliminary data.</text>
</comment>
<keyword evidence="5" id="KW-0808">Transferase</keyword>
<evidence type="ECO:0000313" key="12">
    <source>
        <dbReference type="EMBL" id="RFT05798.1"/>
    </source>
</evidence>
<evidence type="ECO:0000256" key="3">
    <source>
        <dbReference type="ARBA" id="ARBA00012438"/>
    </source>
</evidence>
<dbReference type="InterPro" id="IPR004358">
    <property type="entry name" value="Sig_transdc_His_kin-like_C"/>
</dbReference>
<evidence type="ECO:0000256" key="7">
    <source>
        <dbReference type="ARBA" id="ARBA00022777"/>
    </source>
</evidence>
<keyword evidence="6" id="KW-0812">Transmembrane</keyword>
<evidence type="ECO:0000259" key="11">
    <source>
        <dbReference type="PROSITE" id="PS50109"/>
    </source>
</evidence>
<dbReference type="AlphaFoldDB" id="A0A3E2B161"/>
<dbReference type="EMBL" id="QQRQ01000028">
    <property type="protein sequence ID" value="RFT05798.1"/>
    <property type="molecule type" value="Genomic_DNA"/>
</dbReference>
<keyword evidence="12" id="KW-0067">ATP-binding</keyword>
<dbReference type="GO" id="GO:0016020">
    <property type="term" value="C:membrane"/>
    <property type="evidence" value="ECO:0007669"/>
    <property type="project" value="UniProtKB-SubCell"/>
</dbReference>
<keyword evidence="9" id="KW-0902">Two-component regulatory system</keyword>
<feature type="domain" description="Histidine kinase" evidence="11">
    <location>
        <begin position="138"/>
        <end position="315"/>
    </location>
</feature>
<dbReference type="SUPFAM" id="SSF55874">
    <property type="entry name" value="ATPase domain of HSP90 chaperone/DNA topoisomerase II/histidine kinase"/>
    <property type="match status" value="1"/>
</dbReference>
<evidence type="ECO:0000256" key="5">
    <source>
        <dbReference type="ARBA" id="ARBA00022679"/>
    </source>
</evidence>
<dbReference type="PROSITE" id="PS50109">
    <property type="entry name" value="HIS_KIN"/>
    <property type="match status" value="1"/>
</dbReference>
<dbReference type="InterPro" id="IPR003594">
    <property type="entry name" value="HATPase_dom"/>
</dbReference>
<proteinExistence type="predicted"/>
<dbReference type="PANTHER" id="PTHR45436">
    <property type="entry name" value="SENSOR HISTIDINE KINASE YKOH"/>
    <property type="match status" value="1"/>
</dbReference>
<dbReference type="GO" id="GO:0004673">
    <property type="term" value="F:protein histidine kinase activity"/>
    <property type="evidence" value="ECO:0007669"/>
    <property type="project" value="UniProtKB-EC"/>
</dbReference>
<gene>
    <name evidence="12" type="ORF">DV520_10820</name>
</gene>
<keyword evidence="4" id="KW-0597">Phosphoprotein</keyword>
<comment type="catalytic activity">
    <reaction evidence="1">
        <text>ATP + protein L-histidine = ADP + protein N-phospho-L-histidine.</text>
        <dbReference type="EC" id="2.7.13.3"/>
    </reaction>
</comment>
<keyword evidence="12" id="KW-0547">Nucleotide-binding</keyword>
<evidence type="ECO:0000256" key="4">
    <source>
        <dbReference type="ARBA" id="ARBA00022553"/>
    </source>
</evidence>
<dbReference type="Proteomes" id="UP000260649">
    <property type="component" value="Unassembled WGS sequence"/>
</dbReference>
<keyword evidence="8" id="KW-1133">Transmembrane helix</keyword>
<dbReference type="CDD" id="cd00075">
    <property type="entry name" value="HATPase"/>
    <property type="match status" value="1"/>
</dbReference>
<evidence type="ECO:0000256" key="1">
    <source>
        <dbReference type="ARBA" id="ARBA00000085"/>
    </source>
</evidence>
<name>A0A3E2B161_9FIRM</name>
<evidence type="ECO:0000256" key="10">
    <source>
        <dbReference type="ARBA" id="ARBA00023136"/>
    </source>
</evidence>
<dbReference type="GO" id="GO:0000160">
    <property type="term" value="P:phosphorelay signal transduction system"/>
    <property type="evidence" value="ECO:0007669"/>
    <property type="project" value="UniProtKB-KW"/>
</dbReference>
<dbReference type="Gene3D" id="3.30.565.10">
    <property type="entry name" value="Histidine kinase-like ATPase, C-terminal domain"/>
    <property type="match status" value="1"/>
</dbReference>
<dbReference type="EC" id="2.7.13.3" evidence="3"/>
<dbReference type="InterPro" id="IPR005467">
    <property type="entry name" value="His_kinase_dom"/>
</dbReference>
<protein>
    <recommendedName>
        <fullName evidence="3">histidine kinase</fullName>
        <ecNumber evidence="3">2.7.13.3</ecNumber>
    </recommendedName>
</protein>
<reference evidence="12 13" key="1">
    <citation type="submission" date="2018-07" db="EMBL/GenBank/DDBJ databases">
        <title>GABA Modulating Bacteria of the Human Gut Microbiota.</title>
        <authorList>
            <person name="Strandwitz P."/>
            <person name="Kim K.H."/>
            <person name="Terekhova D."/>
            <person name="Liu J.K."/>
            <person name="Sharma A."/>
            <person name="Levering J."/>
            <person name="Mcdonald D."/>
            <person name="Dietrich D."/>
            <person name="Ramadhar T.R."/>
            <person name="Lekbua A."/>
            <person name="Mroue N."/>
            <person name="Liston C."/>
            <person name="Stewart E.J."/>
            <person name="Dubin M.J."/>
            <person name="Zengler K."/>
            <person name="Knight R."/>
            <person name="Gilbert J.A."/>
            <person name="Clardy J."/>
            <person name="Lewis K."/>
        </authorList>
    </citation>
    <scope>NUCLEOTIDE SEQUENCE [LARGE SCALE GENOMIC DNA]</scope>
    <source>
        <strain evidence="12 13">KLE1738</strain>
    </source>
</reference>
<organism evidence="12 13">
    <name type="scientific">Evtepia gabavorous</name>
    <dbReference type="NCBI Taxonomy" id="2211183"/>
    <lineage>
        <taxon>Bacteria</taxon>
        <taxon>Bacillati</taxon>
        <taxon>Bacillota</taxon>
        <taxon>Clostridia</taxon>
        <taxon>Eubacteriales</taxon>
        <taxon>Evtepia</taxon>
    </lineage>
</organism>
<dbReference type="GeneID" id="97996228"/>
<dbReference type="RefSeq" id="WP_021919198.1">
    <property type="nucleotide sequence ID" value="NZ_CAKXKJ010000004.1"/>
</dbReference>
<dbReference type="PRINTS" id="PR00344">
    <property type="entry name" value="BCTRLSENSOR"/>
</dbReference>
<evidence type="ECO:0000256" key="8">
    <source>
        <dbReference type="ARBA" id="ARBA00022989"/>
    </source>
</evidence>
<evidence type="ECO:0000313" key="13">
    <source>
        <dbReference type="Proteomes" id="UP000260649"/>
    </source>
</evidence>
<keyword evidence="10" id="KW-0472">Membrane</keyword>
<comment type="subcellular location">
    <subcellularLocation>
        <location evidence="2">Membrane</location>
    </subcellularLocation>
</comment>
<sequence>MDLITSRLDLQFGSFPEPVIFLAGGQAVYSNEPGQQLLQSETCPLDLLAALAEHPSGSMEIALGQATYRVTVSPFEMGDLLVLRPLPQPEEKKHPFSNAVYRMRECLSNFTAVQWKMKRVLEENHLMGDFDQDLANQSRLIFQMLRLTRQAELTQELNDKAFPREEGFDLAMVCQGMADETTWLADLAGVRFSYSSNVEHLPFQGSKSLLTQMLLALVSNGVRAAGKEGEVEMKLHAEHGRCVISVRDSGVGIPEDRMATLFSGDAPEEIPRPGEGSGLGLYNAQRIAALHGGVLVAQSGQDGGACLVVSLPIVVPTSVPARNNPGYDNLGGYSPVLIELSDVLPWQAFAPSDTEE</sequence>
<evidence type="ECO:0000256" key="9">
    <source>
        <dbReference type="ARBA" id="ARBA00023012"/>
    </source>
</evidence>
<dbReference type="GO" id="GO:0005524">
    <property type="term" value="F:ATP binding"/>
    <property type="evidence" value="ECO:0007669"/>
    <property type="project" value="UniProtKB-KW"/>
</dbReference>
<dbReference type="InterPro" id="IPR050428">
    <property type="entry name" value="TCS_sensor_his_kinase"/>
</dbReference>
<dbReference type="PANTHER" id="PTHR45436:SF5">
    <property type="entry name" value="SENSOR HISTIDINE KINASE TRCS"/>
    <property type="match status" value="1"/>
</dbReference>
<keyword evidence="13" id="KW-1185">Reference proteome</keyword>
<evidence type="ECO:0000256" key="6">
    <source>
        <dbReference type="ARBA" id="ARBA00022692"/>
    </source>
</evidence>
<dbReference type="InterPro" id="IPR036890">
    <property type="entry name" value="HATPase_C_sf"/>
</dbReference>
<dbReference type="OrthoDB" id="1849816at2"/>
<accession>A0A3E2B161</accession>
<dbReference type="SMART" id="SM00387">
    <property type="entry name" value="HATPase_c"/>
    <property type="match status" value="1"/>
</dbReference>
<keyword evidence="7" id="KW-0418">Kinase</keyword>
<evidence type="ECO:0000256" key="2">
    <source>
        <dbReference type="ARBA" id="ARBA00004370"/>
    </source>
</evidence>
<dbReference type="Pfam" id="PF02518">
    <property type="entry name" value="HATPase_c"/>
    <property type="match status" value="1"/>
</dbReference>